<dbReference type="Pfam" id="PF00646">
    <property type="entry name" value="F-box"/>
    <property type="match status" value="1"/>
</dbReference>
<dbReference type="PANTHER" id="PTHR35546">
    <property type="entry name" value="F-BOX PROTEIN INTERACTION DOMAIN PROTEIN-RELATED"/>
    <property type="match status" value="1"/>
</dbReference>
<evidence type="ECO:0000259" key="1">
    <source>
        <dbReference type="PROSITE" id="PS50181"/>
    </source>
</evidence>
<dbReference type="Gramene" id="PVH32497">
    <property type="protein sequence ID" value="PVH32497"/>
    <property type="gene ID" value="PAHAL_9G414100"/>
</dbReference>
<dbReference type="AlphaFoldDB" id="A0A2T8I498"/>
<dbReference type="PROSITE" id="PS50181">
    <property type="entry name" value="FBOX"/>
    <property type="match status" value="1"/>
</dbReference>
<dbReference type="EMBL" id="CM008054">
    <property type="protein sequence ID" value="PVH32497.1"/>
    <property type="molecule type" value="Genomic_DNA"/>
</dbReference>
<protein>
    <recommendedName>
        <fullName evidence="1">F-box domain-containing protein</fullName>
    </recommendedName>
</protein>
<dbReference type="PANTHER" id="PTHR35546:SF105">
    <property type="entry name" value="OS05G0139200 PROTEIN"/>
    <property type="match status" value="1"/>
</dbReference>
<sequence>MEQPLEKRNPAASLTDELLVEILRRVPIRSLCRFKCVSRSWRNLISDPVHRKKLPQTLPGFFYHNWNFERFPTKAHHFTNITGKGPPFIFPSFSFLPVPGGDVELLDSCSGLLLCRCFEPGPRDADGFRPFHYVVCNPATKKWVMLPDGCWASGEARIARLGFDPAVSSHFHVVVYVLDEGECVTAVEIYSSKTAAWSFKQIIQTRENTGAQRNRSSSACDTSSCSVAVTSARRELTGDSVEVVMAGRVKAGPGAAASVAGRARRRDLLLLRSQALALDPLLLSAAEDARLARQDAEYGGDGHHGTNEWTLKHSVRTQLLFRRKNLRFAWDYTMITIHPECNLIYFVYGRDNTLMAYEMDRKEVRVIRNLGHECSEPYLPYDPLFLEALADEH</sequence>
<dbReference type="Gene3D" id="1.20.1280.50">
    <property type="match status" value="1"/>
</dbReference>
<evidence type="ECO:0000313" key="2">
    <source>
        <dbReference type="EMBL" id="PVH32497.1"/>
    </source>
</evidence>
<dbReference type="CDD" id="cd22157">
    <property type="entry name" value="F-box_AtFBW1-like"/>
    <property type="match status" value="1"/>
</dbReference>
<reference evidence="2" key="1">
    <citation type="submission" date="2018-04" db="EMBL/GenBank/DDBJ databases">
        <title>WGS assembly of Panicum hallii.</title>
        <authorList>
            <person name="Lovell J."/>
            <person name="Jenkins J."/>
            <person name="Lowry D."/>
            <person name="Mamidi S."/>
            <person name="Sreedasyam A."/>
            <person name="Weng X."/>
            <person name="Barry K."/>
            <person name="Bonette J."/>
            <person name="Campitelli B."/>
            <person name="Daum C."/>
            <person name="Gordon S."/>
            <person name="Gould B."/>
            <person name="Lipzen A."/>
            <person name="Macqueen A."/>
            <person name="Palacio-Mejia J."/>
            <person name="Plott C."/>
            <person name="Shakirov E."/>
            <person name="Shu S."/>
            <person name="Yoshinaga Y."/>
            <person name="Zane M."/>
            <person name="Rokhsar D."/>
            <person name="Grimwood J."/>
            <person name="Schmutz J."/>
            <person name="Juenger T."/>
        </authorList>
    </citation>
    <scope>NUCLEOTIDE SEQUENCE [LARGE SCALE GENOMIC DNA]</scope>
    <source>
        <strain evidence="2">FIL2</strain>
    </source>
</reference>
<dbReference type="SMART" id="SM00256">
    <property type="entry name" value="FBOX"/>
    <property type="match status" value="1"/>
</dbReference>
<dbReference type="InterPro" id="IPR001810">
    <property type="entry name" value="F-box_dom"/>
</dbReference>
<dbReference type="SUPFAM" id="SSF81383">
    <property type="entry name" value="F-box domain"/>
    <property type="match status" value="1"/>
</dbReference>
<accession>A0A2T8I498</accession>
<gene>
    <name evidence="2" type="ORF">PAHAL_9G414100</name>
</gene>
<organism evidence="2">
    <name type="scientific">Panicum hallii</name>
    <dbReference type="NCBI Taxonomy" id="206008"/>
    <lineage>
        <taxon>Eukaryota</taxon>
        <taxon>Viridiplantae</taxon>
        <taxon>Streptophyta</taxon>
        <taxon>Embryophyta</taxon>
        <taxon>Tracheophyta</taxon>
        <taxon>Spermatophyta</taxon>
        <taxon>Magnoliopsida</taxon>
        <taxon>Liliopsida</taxon>
        <taxon>Poales</taxon>
        <taxon>Poaceae</taxon>
        <taxon>PACMAD clade</taxon>
        <taxon>Panicoideae</taxon>
        <taxon>Panicodae</taxon>
        <taxon>Paniceae</taxon>
        <taxon>Panicinae</taxon>
        <taxon>Panicum</taxon>
        <taxon>Panicum sect. Panicum</taxon>
    </lineage>
</organism>
<dbReference type="InterPro" id="IPR055290">
    <property type="entry name" value="At3g26010-like"/>
</dbReference>
<name>A0A2T8I498_9POAL</name>
<dbReference type="InterPro" id="IPR036047">
    <property type="entry name" value="F-box-like_dom_sf"/>
</dbReference>
<proteinExistence type="predicted"/>
<dbReference type="Proteomes" id="UP000243499">
    <property type="component" value="Chromosome 9"/>
</dbReference>
<feature type="domain" description="F-box" evidence="1">
    <location>
        <begin position="8"/>
        <end position="54"/>
    </location>
</feature>